<reference evidence="2" key="2">
    <citation type="submission" date="2020-06" db="EMBL/GenBank/DDBJ databases">
        <title>Helianthus annuus Genome sequencing and assembly Release 2.</title>
        <authorList>
            <person name="Gouzy J."/>
            <person name="Langlade N."/>
            <person name="Munos S."/>
        </authorList>
    </citation>
    <scope>NUCLEOTIDE SEQUENCE</scope>
    <source>
        <tissue evidence="2">Leaves</tissue>
    </source>
</reference>
<reference evidence="2" key="1">
    <citation type="journal article" date="2017" name="Nature">
        <title>The sunflower genome provides insights into oil metabolism, flowering and Asterid evolution.</title>
        <authorList>
            <person name="Badouin H."/>
            <person name="Gouzy J."/>
            <person name="Grassa C.J."/>
            <person name="Murat F."/>
            <person name="Staton S.E."/>
            <person name="Cottret L."/>
            <person name="Lelandais-Briere C."/>
            <person name="Owens G.L."/>
            <person name="Carrere S."/>
            <person name="Mayjonade B."/>
            <person name="Legrand L."/>
            <person name="Gill N."/>
            <person name="Kane N.C."/>
            <person name="Bowers J.E."/>
            <person name="Hubner S."/>
            <person name="Bellec A."/>
            <person name="Berard A."/>
            <person name="Berges H."/>
            <person name="Blanchet N."/>
            <person name="Boniface M.C."/>
            <person name="Brunel D."/>
            <person name="Catrice O."/>
            <person name="Chaidir N."/>
            <person name="Claudel C."/>
            <person name="Donnadieu C."/>
            <person name="Faraut T."/>
            <person name="Fievet G."/>
            <person name="Helmstetter N."/>
            <person name="King M."/>
            <person name="Knapp S.J."/>
            <person name="Lai Z."/>
            <person name="Le Paslier M.C."/>
            <person name="Lippi Y."/>
            <person name="Lorenzon L."/>
            <person name="Mandel J.R."/>
            <person name="Marage G."/>
            <person name="Marchand G."/>
            <person name="Marquand E."/>
            <person name="Bret-Mestries E."/>
            <person name="Morien E."/>
            <person name="Nambeesan S."/>
            <person name="Nguyen T."/>
            <person name="Pegot-Espagnet P."/>
            <person name="Pouilly N."/>
            <person name="Raftis F."/>
            <person name="Sallet E."/>
            <person name="Schiex T."/>
            <person name="Thomas J."/>
            <person name="Vandecasteele C."/>
            <person name="Vares D."/>
            <person name="Vear F."/>
            <person name="Vautrin S."/>
            <person name="Crespi M."/>
            <person name="Mangin B."/>
            <person name="Burke J.M."/>
            <person name="Salse J."/>
            <person name="Munos S."/>
            <person name="Vincourt P."/>
            <person name="Rieseberg L.H."/>
            <person name="Langlade N.B."/>
        </authorList>
    </citation>
    <scope>NUCLEOTIDE SEQUENCE</scope>
    <source>
        <tissue evidence="2">Leaves</tissue>
    </source>
</reference>
<dbReference type="AlphaFoldDB" id="A0A9K3I149"/>
<dbReference type="EMBL" id="MNCJ02000325">
    <property type="protein sequence ID" value="KAF5788035.1"/>
    <property type="molecule type" value="Genomic_DNA"/>
</dbReference>
<keyword evidence="3" id="KW-1185">Reference proteome</keyword>
<feature type="transmembrane region" description="Helical" evidence="1">
    <location>
        <begin position="36"/>
        <end position="58"/>
    </location>
</feature>
<proteinExistence type="predicted"/>
<protein>
    <submittedName>
        <fullName evidence="2">Uncharacterized protein</fullName>
    </submittedName>
</protein>
<evidence type="ECO:0000313" key="2">
    <source>
        <dbReference type="EMBL" id="KAF5788035.1"/>
    </source>
</evidence>
<keyword evidence="1" id="KW-0472">Membrane</keyword>
<comment type="caution">
    <text evidence="2">The sequence shown here is derived from an EMBL/GenBank/DDBJ whole genome shotgun (WGS) entry which is preliminary data.</text>
</comment>
<keyword evidence="1" id="KW-1133">Transmembrane helix</keyword>
<feature type="transmembrane region" description="Helical" evidence="1">
    <location>
        <begin position="78"/>
        <end position="102"/>
    </location>
</feature>
<organism evidence="2 3">
    <name type="scientific">Helianthus annuus</name>
    <name type="common">Common sunflower</name>
    <dbReference type="NCBI Taxonomy" id="4232"/>
    <lineage>
        <taxon>Eukaryota</taxon>
        <taxon>Viridiplantae</taxon>
        <taxon>Streptophyta</taxon>
        <taxon>Embryophyta</taxon>
        <taxon>Tracheophyta</taxon>
        <taxon>Spermatophyta</taxon>
        <taxon>Magnoliopsida</taxon>
        <taxon>eudicotyledons</taxon>
        <taxon>Gunneridae</taxon>
        <taxon>Pentapetalae</taxon>
        <taxon>asterids</taxon>
        <taxon>campanulids</taxon>
        <taxon>Asterales</taxon>
        <taxon>Asteraceae</taxon>
        <taxon>Asteroideae</taxon>
        <taxon>Heliantheae alliance</taxon>
        <taxon>Heliantheae</taxon>
        <taxon>Helianthus</taxon>
    </lineage>
</organism>
<name>A0A9K3I149_HELAN</name>
<dbReference type="Gramene" id="mRNA:HanXRQr2_Chr10g0459551">
    <property type="protein sequence ID" value="mRNA:HanXRQr2_Chr10g0459551"/>
    <property type="gene ID" value="HanXRQr2_Chr10g0459551"/>
</dbReference>
<accession>A0A9K3I149</accession>
<gene>
    <name evidence="2" type="ORF">HanXRQr2_Chr10g0459551</name>
</gene>
<evidence type="ECO:0000313" key="3">
    <source>
        <dbReference type="Proteomes" id="UP000215914"/>
    </source>
</evidence>
<keyword evidence="1" id="KW-0812">Transmembrane</keyword>
<sequence>MTSRPPTVAAAFDGDDAAEATRGGSSSGALFRRVSLSLYALSLSQMGLVVMGLVVVGFDDGGGGGGGGGGAVVVAGEKFLWCEVFGLGFVKMFEAKVLSFFFKMKEAICRSV</sequence>
<evidence type="ECO:0000256" key="1">
    <source>
        <dbReference type="SAM" id="Phobius"/>
    </source>
</evidence>
<dbReference type="Proteomes" id="UP000215914">
    <property type="component" value="Unassembled WGS sequence"/>
</dbReference>